<accession>A0A7J0EGU7</accession>
<organism evidence="4 5">
    <name type="scientific">Actinidia rufa</name>
    <dbReference type="NCBI Taxonomy" id="165716"/>
    <lineage>
        <taxon>Eukaryota</taxon>
        <taxon>Viridiplantae</taxon>
        <taxon>Streptophyta</taxon>
        <taxon>Embryophyta</taxon>
        <taxon>Tracheophyta</taxon>
        <taxon>Spermatophyta</taxon>
        <taxon>Magnoliopsida</taxon>
        <taxon>eudicotyledons</taxon>
        <taxon>Gunneridae</taxon>
        <taxon>Pentapetalae</taxon>
        <taxon>asterids</taxon>
        <taxon>Ericales</taxon>
        <taxon>Actinidiaceae</taxon>
        <taxon>Actinidia</taxon>
    </lineage>
</organism>
<keyword evidence="5" id="KW-1185">Reference proteome</keyword>
<evidence type="ECO:0000256" key="1">
    <source>
        <dbReference type="ARBA" id="ARBA00022884"/>
    </source>
</evidence>
<dbReference type="Gene3D" id="2.40.70.10">
    <property type="entry name" value="Acid Proteases"/>
    <property type="match status" value="1"/>
</dbReference>
<dbReference type="Pfam" id="PF13975">
    <property type="entry name" value="gag-asp_proteas"/>
    <property type="match status" value="1"/>
</dbReference>
<dbReference type="SUPFAM" id="SSF50630">
    <property type="entry name" value="Acid proteases"/>
    <property type="match status" value="1"/>
</dbReference>
<reference evidence="4 5" key="1">
    <citation type="submission" date="2019-07" db="EMBL/GenBank/DDBJ databases">
        <title>De Novo Assembly of kiwifruit Actinidia rufa.</title>
        <authorList>
            <person name="Sugita-Konishi S."/>
            <person name="Sato K."/>
            <person name="Mori E."/>
            <person name="Abe Y."/>
            <person name="Kisaki G."/>
            <person name="Hamano K."/>
            <person name="Suezawa K."/>
            <person name="Otani M."/>
            <person name="Fukuda T."/>
            <person name="Manabe T."/>
            <person name="Gomi K."/>
            <person name="Tabuchi M."/>
            <person name="Akimitsu K."/>
            <person name="Kataoka I."/>
        </authorList>
    </citation>
    <scope>NUCLEOTIDE SEQUENCE [LARGE SCALE GENOMIC DNA]</scope>
    <source>
        <strain evidence="5">cv. Fuchu</strain>
    </source>
</reference>
<feature type="region of interest" description="Disordered" evidence="2">
    <location>
        <begin position="721"/>
        <end position="788"/>
    </location>
</feature>
<dbReference type="EMBL" id="BJWL01000004">
    <property type="protein sequence ID" value="GFY85600.1"/>
    <property type="molecule type" value="Genomic_DNA"/>
</dbReference>
<proteinExistence type="predicted"/>
<feature type="compositionally biased region" description="Basic and acidic residues" evidence="2">
    <location>
        <begin position="743"/>
        <end position="752"/>
    </location>
</feature>
<feature type="region of interest" description="Disordered" evidence="2">
    <location>
        <begin position="459"/>
        <end position="487"/>
    </location>
</feature>
<feature type="domain" description="Retrotransposon gag" evidence="3">
    <location>
        <begin position="356"/>
        <end position="449"/>
    </location>
</feature>
<feature type="compositionally biased region" description="Basic residues" evidence="2">
    <location>
        <begin position="723"/>
        <end position="736"/>
    </location>
</feature>
<dbReference type="Proteomes" id="UP000585474">
    <property type="component" value="Unassembled WGS sequence"/>
</dbReference>
<feature type="region of interest" description="Disordered" evidence="2">
    <location>
        <begin position="203"/>
        <end position="226"/>
    </location>
</feature>
<dbReference type="InterPro" id="IPR005162">
    <property type="entry name" value="Retrotrans_gag_dom"/>
</dbReference>
<dbReference type="GO" id="GO:0003723">
    <property type="term" value="F:RNA binding"/>
    <property type="evidence" value="ECO:0007669"/>
    <property type="project" value="UniProtKB-KW"/>
</dbReference>
<dbReference type="InterPro" id="IPR021109">
    <property type="entry name" value="Peptidase_aspartic_dom_sf"/>
</dbReference>
<dbReference type="PANTHER" id="PTHR10501">
    <property type="entry name" value="U1 SMALL NUCLEAR RIBONUCLEOPROTEIN A/U2 SMALL NUCLEAR RIBONUCLEOPROTEIN B"/>
    <property type="match status" value="1"/>
</dbReference>
<evidence type="ECO:0000259" key="3">
    <source>
        <dbReference type="Pfam" id="PF03732"/>
    </source>
</evidence>
<feature type="compositionally biased region" description="Polar residues" evidence="2">
    <location>
        <begin position="758"/>
        <end position="770"/>
    </location>
</feature>
<dbReference type="Pfam" id="PF03732">
    <property type="entry name" value="Retrotrans_gag"/>
    <property type="match status" value="1"/>
</dbReference>
<dbReference type="AlphaFoldDB" id="A0A7J0EGU7"/>
<keyword evidence="1" id="KW-0694">RNA-binding</keyword>
<protein>
    <submittedName>
        <fullName evidence="4">RNA-binding (RRM/RBD/RNP motifs) family protein</fullName>
    </submittedName>
</protein>
<dbReference type="CDD" id="cd00303">
    <property type="entry name" value="retropepsin_like"/>
    <property type="match status" value="1"/>
</dbReference>
<evidence type="ECO:0000256" key="2">
    <source>
        <dbReference type="SAM" id="MobiDB-lite"/>
    </source>
</evidence>
<dbReference type="OrthoDB" id="1939491at2759"/>
<sequence>MDSVAMSRSGAIVPDLAPNVQGMDFDGRLPVDEPNVRGLDIFRPFVGYREVRLVSKESKHRGRDPLILCFVDFMNPACAATALSALQDLPPSAIASSAHVMHNYLAQDDDRGGPRVVKDTKSIASVYDRYLQNQINSSTSGEASSFDGIGLGRSDSVRIPSHPLIDSVAMNRSGAIVPDLPPIVQGMGFDVPLPRDASNPIYVEGLPPDSTRRERDTLPPIGKGKRSKSADVIASLEARLQRVELAMADNGDKVEDLDQHIDGLEGGHEEFHREMQGILNSLAESWKAQIDAFKDSLQAELAAMKEEIKEVKVDIPRPENYNGSRNARELDNFLWNLDQYFEATGINEENRKIKTALLFLSDAATLWWRRRHADMERGTCTIATWEDFKRKIKRQFYPVNSEHEARAILRYLSHKSTIWEYVKEFSELMLEIPDMTEKESLFTFIDGLQSWAKLEFQMDNHDQGGGDNEGVPKSSSPRQSRFNKDRRYGDKPKLSCFLCDGNHFARDCPQRAKLAALIWDNEEEPHQEEAKVGSLRLLNAIKAKVGKTKAPRKGRMYVEAKVRGFNTRALIDTGASHNFIEVKEAKRLGLQLKEEQGWIKAVNTEARPIYGVARDVRRHIGDWCGQVDFTVVPMDDYPIVLGMEFLDGVWAFPIPFTETMCIMGEGSACMVPLAREALLKSKTLSAMQLFKEETSAKIPTAILTKSLGAFKSAKGGHADMAKAAKRMKKWAGKNRQAKPPNSKPKDSRDNPWGRDNSCHGSSRRPTTTPRESPYGHLGTRPANFEGRRRGRRQIGWGRMLQAHLIGPQIRPIEGQSPPTSLEHSRSLMGLPEIWRRI</sequence>
<name>A0A7J0EGU7_9ERIC</name>
<evidence type="ECO:0000313" key="5">
    <source>
        <dbReference type="Proteomes" id="UP000585474"/>
    </source>
</evidence>
<gene>
    <name evidence="4" type="ORF">Acr_04g0003380</name>
</gene>
<comment type="caution">
    <text evidence="4">The sequence shown here is derived from an EMBL/GenBank/DDBJ whole genome shotgun (WGS) entry which is preliminary data.</text>
</comment>
<evidence type="ECO:0000313" key="4">
    <source>
        <dbReference type="EMBL" id="GFY85600.1"/>
    </source>
</evidence>